<sequence>MSSRSLAEEVAPSRNQVQVVLFDFGGVVIRTPFELASHEHGRDWMGPFDPDNNDELWELSQSGEITERDYWHRRAAELHPDSEDPTFTFMRTLYERPEDVVVRPEIVALIDELGHRELRVAALTNDLAKFHPQEWRDRMTVIQRFDPLIDLSHAGVLKPQPEAFERAIAELGVPASAVVFLDDQLPNVEGATAAGMTAVWFDPTQVEESLERLRAALV</sequence>
<dbReference type="PANTHER" id="PTHR43611:SF3">
    <property type="entry name" value="FLAVIN MONONUCLEOTIDE HYDROLASE 1, CHLOROPLATIC"/>
    <property type="match status" value="1"/>
</dbReference>
<dbReference type="AlphaFoldDB" id="A0A930VPU7"/>
<comment type="caution">
    <text evidence="1">The sequence shown here is derived from an EMBL/GenBank/DDBJ whole genome shotgun (WGS) entry which is preliminary data.</text>
</comment>
<evidence type="ECO:0000313" key="2">
    <source>
        <dbReference type="Proteomes" id="UP000660668"/>
    </source>
</evidence>
<dbReference type="RefSeq" id="WP_194695925.1">
    <property type="nucleotide sequence ID" value="NZ_JADKPO010000009.1"/>
</dbReference>
<dbReference type="InterPro" id="IPR023214">
    <property type="entry name" value="HAD_sf"/>
</dbReference>
<dbReference type="SFLD" id="SFLDS00003">
    <property type="entry name" value="Haloacid_Dehalogenase"/>
    <property type="match status" value="1"/>
</dbReference>
<dbReference type="GO" id="GO:0016787">
    <property type="term" value="F:hydrolase activity"/>
    <property type="evidence" value="ECO:0007669"/>
    <property type="project" value="UniProtKB-KW"/>
</dbReference>
<dbReference type="PANTHER" id="PTHR43611">
    <property type="entry name" value="ALPHA-D-GLUCOSE 1-PHOSPHATE PHOSPHATASE"/>
    <property type="match status" value="1"/>
</dbReference>
<dbReference type="Gene3D" id="3.40.50.1000">
    <property type="entry name" value="HAD superfamily/HAD-like"/>
    <property type="match status" value="1"/>
</dbReference>
<organism evidence="1 2">
    <name type="scientific">Nocardioides agariphilus</name>
    <dbReference type="NCBI Taxonomy" id="433664"/>
    <lineage>
        <taxon>Bacteria</taxon>
        <taxon>Bacillati</taxon>
        <taxon>Actinomycetota</taxon>
        <taxon>Actinomycetes</taxon>
        <taxon>Propionibacteriales</taxon>
        <taxon>Nocardioidaceae</taxon>
        <taxon>Nocardioides</taxon>
    </lineage>
</organism>
<dbReference type="Pfam" id="PF00702">
    <property type="entry name" value="Hydrolase"/>
    <property type="match status" value="1"/>
</dbReference>
<dbReference type="EMBL" id="JADKPO010000009">
    <property type="protein sequence ID" value="MBF4767770.1"/>
    <property type="molecule type" value="Genomic_DNA"/>
</dbReference>
<dbReference type="SUPFAM" id="SSF56784">
    <property type="entry name" value="HAD-like"/>
    <property type="match status" value="1"/>
</dbReference>
<protein>
    <submittedName>
        <fullName evidence="1">HAD-IA family hydrolase</fullName>
    </submittedName>
</protein>
<accession>A0A930VPU7</accession>
<dbReference type="InterPro" id="IPR036412">
    <property type="entry name" value="HAD-like_sf"/>
</dbReference>
<dbReference type="SFLD" id="SFLDG01129">
    <property type="entry name" value="C1.5:_HAD__Beta-PGM__Phosphata"/>
    <property type="match status" value="1"/>
</dbReference>
<dbReference type="Proteomes" id="UP000660668">
    <property type="component" value="Unassembled WGS sequence"/>
</dbReference>
<evidence type="ECO:0000313" key="1">
    <source>
        <dbReference type="EMBL" id="MBF4767770.1"/>
    </source>
</evidence>
<keyword evidence="1" id="KW-0378">Hydrolase</keyword>
<dbReference type="InterPro" id="IPR006439">
    <property type="entry name" value="HAD-SF_hydro_IA"/>
</dbReference>
<proteinExistence type="predicted"/>
<dbReference type="PRINTS" id="PR00413">
    <property type="entry name" value="HADHALOGNASE"/>
</dbReference>
<keyword evidence="2" id="KW-1185">Reference proteome</keyword>
<reference evidence="1" key="1">
    <citation type="submission" date="2020-11" db="EMBL/GenBank/DDBJ databases">
        <title>Nocardioides cynanchi sp. nov., isolated from soil of rhizosphere of Cynanchum wilfordii.</title>
        <authorList>
            <person name="Lee J.-S."/>
            <person name="Suh M.K."/>
            <person name="Kim J.-S."/>
        </authorList>
    </citation>
    <scope>NUCLEOTIDE SEQUENCE</scope>
    <source>
        <strain evidence="1">KCTC 19276</strain>
    </source>
</reference>
<gene>
    <name evidence="1" type="ORF">ISU10_08325</name>
</gene>
<dbReference type="NCBIfam" id="TIGR01509">
    <property type="entry name" value="HAD-SF-IA-v3"/>
    <property type="match status" value="1"/>
</dbReference>
<name>A0A930VPU7_9ACTN</name>